<evidence type="ECO:0000256" key="4">
    <source>
        <dbReference type="ARBA" id="ARBA00022759"/>
    </source>
</evidence>
<dbReference type="WBParaSite" id="TTAC_0000177401-mRNA-1">
    <property type="protein sequence ID" value="TTAC_0000177401-mRNA-1"/>
    <property type="gene ID" value="TTAC_0000177401"/>
</dbReference>
<dbReference type="CDD" id="cd06559">
    <property type="entry name" value="Endonuclease_V"/>
    <property type="match status" value="1"/>
</dbReference>
<reference evidence="8" key="1">
    <citation type="submission" date="2017-02" db="UniProtKB">
        <authorList>
            <consortium name="WormBaseParasite"/>
        </authorList>
    </citation>
    <scope>IDENTIFICATION</scope>
</reference>
<keyword evidence="5" id="KW-0378">Hydrolase</keyword>
<dbReference type="InterPro" id="IPR007581">
    <property type="entry name" value="Endonuclease-V"/>
</dbReference>
<organism evidence="8">
    <name type="scientific">Hydatigena taeniaeformis</name>
    <name type="common">Feline tapeworm</name>
    <name type="synonym">Taenia taeniaeformis</name>
    <dbReference type="NCBI Taxonomy" id="6205"/>
    <lineage>
        <taxon>Eukaryota</taxon>
        <taxon>Metazoa</taxon>
        <taxon>Spiralia</taxon>
        <taxon>Lophotrochozoa</taxon>
        <taxon>Platyhelminthes</taxon>
        <taxon>Cestoda</taxon>
        <taxon>Eucestoda</taxon>
        <taxon>Cyclophyllidea</taxon>
        <taxon>Taeniidae</taxon>
        <taxon>Hydatigera</taxon>
    </lineage>
</organism>
<dbReference type="GO" id="GO:0003727">
    <property type="term" value="F:single-stranded RNA binding"/>
    <property type="evidence" value="ECO:0007669"/>
    <property type="project" value="TreeGrafter"/>
</dbReference>
<proteinExistence type="predicted"/>
<evidence type="ECO:0000256" key="2">
    <source>
        <dbReference type="ARBA" id="ARBA00022490"/>
    </source>
</evidence>
<accession>A0A0R3WLY6</accession>
<keyword evidence="7" id="KW-1185">Reference proteome</keyword>
<keyword evidence="3" id="KW-0540">Nuclease</keyword>
<dbReference type="OrthoDB" id="20018at2759"/>
<evidence type="ECO:0000256" key="3">
    <source>
        <dbReference type="ARBA" id="ARBA00022722"/>
    </source>
</evidence>
<comment type="subcellular location">
    <subcellularLocation>
        <location evidence="1">Cytoplasm</location>
    </subcellularLocation>
</comment>
<dbReference type="GO" id="GO:0005737">
    <property type="term" value="C:cytoplasm"/>
    <property type="evidence" value="ECO:0007669"/>
    <property type="project" value="UniProtKB-SubCell"/>
</dbReference>
<evidence type="ECO:0000256" key="1">
    <source>
        <dbReference type="ARBA" id="ARBA00004496"/>
    </source>
</evidence>
<keyword evidence="4" id="KW-0255">Endonuclease</keyword>
<dbReference type="AlphaFoldDB" id="A0A0R3WLY6"/>
<dbReference type="STRING" id="6205.A0A0R3WLY6"/>
<dbReference type="PANTHER" id="PTHR28511:SF1">
    <property type="entry name" value="ENDONUCLEASE V"/>
    <property type="match status" value="1"/>
</dbReference>
<name>A0A0R3WLY6_HYDTA</name>
<evidence type="ECO:0000313" key="8">
    <source>
        <dbReference type="WBParaSite" id="TTAC_0000177401-mRNA-1"/>
    </source>
</evidence>
<evidence type="ECO:0000313" key="6">
    <source>
        <dbReference type="EMBL" id="VDM18501.1"/>
    </source>
</evidence>
<gene>
    <name evidence="6" type="ORF">TTAC_LOCUS1761</name>
</gene>
<keyword evidence="2" id="KW-0963">Cytoplasm</keyword>
<dbReference type="GO" id="GO:0006281">
    <property type="term" value="P:DNA repair"/>
    <property type="evidence" value="ECO:0007669"/>
    <property type="project" value="InterPro"/>
</dbReference>
<dbReference type="EMBL" id="UYWX01000495">
    <property type="protein sequence ID" value="VDM18501.1"/>
    <property type="molecule type" value="Genomic_DNA"/>
</dbReference>
<dbReference type="GO" id="GO:0016891">
    <property type="term" value="F:RNA endonuclease activity producing 5'-phosphomonoesters, hydrolytic mechanism"/>
    <property type="evidence" value="ECO:0007669"/>
    <property type="project" value="TreeGrafter"/>
</dbReference>
<dbReference type="GO" id="GO:0005730">
    <property type="term" value="C:nucleolus"/>
    <property type="evidence" value="ECO:0007669"/>
    <property type="project" value="TreeGrafter"/>
</dbReference>
<dbReference type="PANTHER" id="PTHR28511">
    <property type="entry name" value="ENDONUCLEASE V"/>
    <property type="match status" value="1"/>
</dbReference>
<reference evidence="6 7" key="2">
    <citation type="submission" date="2018-11" db="EMBL/GenBank/DDBJ databases">
        <authorList>
            <consortium name="Pathogen Informatics"/>
        </authorList>
    </citation>
    <scope>NUCLEOTIDE SEQUENCE [LARGE SCALE GENOMIC DNA]</scope>
</reference>
<protein>
    <submittedName>
        <fullName evidence="8">Endonuclease V</fullName>
    </submittedName>
</protein>
<evidence type="ECO:0000256" key="5">
    <source>
        <dbReference type="ARBA" id="ARBA00022801"/>
    </source>
</evidence>
<dbReference type="Gene3D" id="3.30.2170.10">
    <property type="entry name" value="archaeoglobus fulgidus dsm 4304 superfamily"/>
    <property type="match status" value="1"/>
</dbReference>
<dbReference type="Pfam" id="PF04493">
    <property type="entry name" value="Endonuclease_5"/>
    <property type="match status" value="1"/>
</dbReference>
<evidence type="ECO:0000313" key="7">
    <source>
        <dbReference type="Proteomes" id="UP000274429"/>
    </source>
</evidence>
<dbReference type="Proteomes" id="UP000274429">
    <property type="component" value="Unassembled WGS sequence"/>
</dbReference>
<sequence length="242" mass="26752">MEELRSRWIKEQIRLKQECVIEDIPEVLEKLRCSTLLVGGLDISYSKSDSTLAFVGVSVVRIGDPVSETQCETLAIDCNRATIEVPYVPNFLAFREVPAYLAAVSAFEERHTSLSPDVFMVDSNGTLHPIRFGAACHLGVLLKRPTFGVAKNLTFLEPAPNCFPLNADGPTQRHLLLQAVLTGTSSNPVFVSPGHLITLQTAVEITLRCSIHRIPEPTRRADLRTRKELADFVDAKRNVDGS</sequence>